<organism evidence="2 3">
    <name type="scientific">Synaphobranchus kaupii</name>
    <name type="common">Kaup's arrowtooth eel</name>
    <dbReference type="NCBI Taxonomy" id="118154"/>
    <lineage>
        <taxon>Eukaryota</taxon>
        <taxon>Metazoa</taxon>
        <taxon>Chordata</taxon>
        <taxon>Craniata</taxon>
        <taxon>Vertebrata</taxon>
        <taxon>Euteleostomi</taxon>
        <taxon>Actinopterygii</taxon>
        <taxon>Neopterygii</taxon>
        <taxon>Teleostei</taxon>
        <taxon>Anguilliformes</taxon>
        <taxon>Synaphobranchidae</taxon>
        <taxon>Synaphobranchus</taxon>
    </lineage>
</organism>
<accession>A0A9Q1INH6</accession>
<evidence type="ECO:0000313" key="2">
    <source>
        <dbReference type="EMBL" id="KAJ8348433.1"/>
    </source>
</evidence>
<protein>
    <submittedName>
        <fullName evidence="2">Uncharacterized protein</fullName>
    </submittedName>
</protein>
<dbReference type="AlphaFoldDB" id="A0A9Q1INH6"/>
<evidence type="ECO:0000313" key="3">
    <source>
        <dbReference type="Proteomes" id="UP001152622"/>
    </source>
</evidence>
<comment type="caution">
    <text evidence="2">The sequence shown here is derived from an EMBL/GenBank/DDBJ whole genome shotgun (WGS) entry which is preliminary data.</text>
</comment>
<keyword evidence="1" id="KW-0732">Signal</keyword>
<proteinExistence type="predicted"/>
<evidence type="ECO:0000256" key="1">
    <source>
        <dbReference type="SAM" id="SignalP"/>
    </source>
</evidence>
<gene>
    <name evidence="2" type="ORF">SKAU_G00270220</name>
</gene>
<name>A0A9Q1INH6_SYNKA</name>
<feature type="chain" id="PRO_5040206470" evidence="1">
    <location>
        <begin position="24"/>
        <end position="54"/>
    </location>
</feature>
<feature type="signal peptide" evidence="1">
    <location>
        <begin position="1"/>
        <end position="23"/>
    </location>
</feature>
<feature type="non-terminal residue" evidence="2">
    <location>
        <position position="1"/>
    </location>
</feature>
<keyword evidence="3" id="KW-1185">Reference proteome</keyword>
<dbReference type="EMBL" id="JAINUF010000010">
    <property type="protein sequence ID" value="KAJ8348433.1"/>
    <property type="molecule type" value="Genomic_DNA"/>
</dbReference>
<dbReference type="Proteomes" id="UP001152622">
    <property type="component" value="Chromosome 10"/>
</dbReference>
<sequence length="54" mass="5948">MLSTKILLLTGHPLLSSWSPVWQADWLCGMIFHSMKPPSPAPLTGWPSHSASFT</sequence>
<reference evidence="2" key="1">
    <citation type="journal article" date="2023" name="Science">
        <title>Genome structures resolve the early diversification of teleost fishes.</title>
        <authorList>
            <person name="Parey E."/>
            <person name="Louis A."/>
            <person name="Montfort J."/>
            <person name="Bouchez O."/>
            <person name="Roques C."/>
            <person name="Iampietro C."/>
            <person name="Lluch J."/>
            <person name="Castinel A."/>
            <person name="Donnadieu C."/>
            <person name="Desvignes T."/>
            <person name="Floi Bucao C."/>
            <person name="Jouanno E."/>
            <person name="Wen M."/>
            <person name="Mejri S."/>
            <person name="Dirks R."/>
            <person name="Jansen H."/>
            <person name="Henkel C."/>
            <person name="Chen W.J."/>
            <person name="Zahm M."/>
            <person name="Cabau C."/>
            <person name="Klopp C."/>
            <person name="Thompson A.W."/>
            <person name="Robinson-Rechavi M."/>
            <person name="Braasch I."/>
            <person name="Lecointre G."/>
            <person name="Bobe J."/>
            <person name="Postlethwait J.H."/>
            <person name="Berthelot C."/>
            <person name="Roest Crollius H."/>
            <person name="Guiguen Y."/>
        </authorList>
    </citation>
    <scope>NUCLEOTIDE SEQUENCE</scope>
    <source>
        <strain evidence="2">WJC10195</strain>
    </source>
</reference>